<dbReference type="SMART" id="SM00062">
    <property type="entry name" value="PBPb"/>
    <property type="match status" value="1"/>
</dbReference>
<feature type="domain" description="Solute-binding protein family 3/N-terminal" evidence="3">
    <location>
        <begin position="84"/>
        <end position="312"/>
    </location>
</feature>
<dbReference type="CDD" id="cd01009">
    <property type="entry name" value="PBP2_YfhD_N"/>
    <property type="match status" value="1"/>
</dbReference>
<gene>
    <name evidence="4" type="ORF">MNB_SV-5-1429</name>
</gene>
<dbReference type="InterPro" id="IPR008258">
    <property type="entry name" value="Transglycosylase_SLT_dom_1"/>
</dbReference>
<evidence type="ECO:0000256" key="2">
    <source>
        <dbReference type="ARBA" id="ARBA00023237"/>
    </source>
</evidence>
<dbReference type="EMBL" id="FPKX01000060">
    <property type="protein sequence ID" value="SFZ98756.1"/>
    <property type="molecule type" value="Genomic_DNA"/>
</dbReference>
<comment type="subcellular location">
    <subcellularLocation>
        <location evidence="1">Cell outer membrane</location>
        <topology evidence="1">Peripheral membrane protein</topology>
    </subcellularLocation>
</comment>
<dbReference type="Pfam" id="PF01464">
    <property type="entry name" value="SLT"/>
    <property type="match status" value="1"/>
</dbReference>
<dbReference type="Pfam" id="PF00497">
    <property type="entry name" value="SBP_bac_3"/>
    <property type="match status" value="1"/>
</dbReference>
<dbReference type="SUPFAM" id="SSF53850">
    <property type="entry name" value="Periplasmic binding protein-like II"/>
    <property type="match status" value="1"/>
</dbReference>
<keyword evidence="2" id="KW-0998">Cell outer membrane</keyword>
<dbReference type="PANTHER" id="PTHR37423:SF2">
    <property type="entry name" value="MEMBRANE-BOUND LYTIC MUREIN TRANSGLYCOSYLASE C"/>
    <property type="match status" value="1"/>
</dbReference>
<dbReference type="CDD" id="cd13403">
    <property type="entry name" value="MLTF-like"/>
    <property type="match status" value="1"/>
</dbReference>
<dbReference type="InterPro" id="IPR001638">
    <property type="entry name" value="Solute-binding_3/MltF_N"/>
</dbReference>
<sequence length="525" mass="60417">MFKNILLTMLTGFFLFSSVSFAKDVDLKPIEKLESNAKQVKPLIQRVLKKNTSDLDEMLKKQTIRVLVVKSKAFYDVQKGRGHGLYHDAIVSLEKQINKNYPNKNKHIRTKLITVPVSRDALIPALNAGYGDLALADNTITKRRKRQIQFTTPFASGIKEILVTNKSLGNIKAYEDLSGKKIYVKASGSHMDSLINVNETLVLKGYEPMFIEAIPEELESEDILELVDSGLIEMTIMDDYKAKLWSSVYKNLQLHTDITFREDSQLAIMLRKDNPLLLKELNIFVEKHKYDTSFGRSMVKKYYSTTRYLKEIKTGISKKKFVKLQNTFSKYAKRYKLDPLMLMAQAYQESKFIQNSKSHVGAKGVMQLMPATAREMNVGSINNLDSNIHAGVKYHKLLKDRYFNDSKIDNVNRALFIFAGYNAGPNKINRLRKIAKEKGLNPNEWFGNVEIIAAEKIGRETVQYIENIYNYYVAYTLINIEEEAKLRAKIAMFYDNENKDDSKLSKREKKIRKELAYLTSNRKKS</sequence>
<evidence type="ECO:0000313" key="4">
    <source>
        <dbReference type="EMBL" id="SFZ98756.1"/>
    </source>
</evidence>
<dbReference type="InterPro" id="IPR023346">
    <property type="entry name" value="Lysozyme-like_dom_sf"/>
</dbReference>
<dbReference type="AlphaFoldDB" id="A0A1W1EFF9"/>
<organism evidence="4">
    <name type="scientific">hydrothermal vent metagenome</name>
    <dbReference type="NCBI Taxonomy" id="652676"/>
    <lineage>
        <taxon>unclassified sequences</taxon>
        <taxon>metagenomes</taxon>
        <taxon>ecological metagenomes</taxon>
    </lineage>
</organism>
<keyword evidence="2" id="KW-0472">Membrane</keyword>
<dbReference type="GO" id="GO:0009279">
    <property type="term" value="C:cell outer membrane"/>
    <property type="evidence" value="ECO:0007669"/>
    <property type="project" value="UniProtKB-SubCell"/>
</dbReference>
<proteinExistence type="predicted"/>
<evidence type="ECO:0000256" key="1">
    <source>
        <dbReference type="ARBA" id="ARBA00004339"/>
    </source>
</evidence>
<protein>
    <submittedName>
        <fullName evidence="4">Lytic transglycosylase</fullName>
    </submittedName>
</protein>
<dbReference type="Gene3D" id="3.40.190.10">
    <property type="entry name" value="Periplasmic binding protein-like II"/>
    <property type="match status" value="2"/>
</dbReference>
<dbReference type="PANTHER" id="PTHR37423">
    <property type="entry name" value="SOLUBLE LYTIC MUREIN TRANSGLYCOSYLASE-RELATED"/>
    <property type="match status" value="1"/>
</dbReference>
<dbReference type="Gene3D" id="1.10.530.10">
    <property type="match status" value="1"/>
</dbReference>
<accession>A0A1W1EFF9</accession>
<name>A0A1W1EFF9_9ZZZZ</name>
<reference evidence="4" key="1">
    <citation type="submission" date="2016-10" db="EMBL/GenBank/DDBJ databases">
        <authorList>
            <person name="de Groot N.N."/>
        </authorList>
    </citation>
    <scope>NUCLEOTIDE SEQUENCE</scope>
</reference>
<dbReference type="SUPFAM" id="SSF53955">
    <property type="entry name" value="Lysozyme-like"/>
    <property type="match status" value="1"/>
</dbReference>
<evidence type="ECO:0000259" key="3">
    <source>
        <dbReference type="SMART" id="SM00062"/>
    </source>
</evidence>